<evidence type="ECO:0000256" key="1">
    <source>
        <dbReference type="ARBA" id="ARBA00022448"/>
    </source>
</evidence>
<comment type="similarity">
    <text evidence="6">Belongs to the inorganic carbon transporter (TC 9.A.2) DabA family.</text>
</comment>
<dbReference type="Proteomes" id="UP000297853">
    <property type="component" value="Unassembled WGS sequence"/>
</dbReference>
<sequence>MNLILRAQVATAAHDIVPSWPVESFIAVNPLAGHEPRPFETAATPGVILTRSRDSYLADADRGRIVDADLEAALVERVPELAGQLTIGGKSVSALSVAILDLKTTQWNSPAAAEPSALWLDEYLASWVSSYLNPDPLWAMPHKQHGFYRAWRTLARRDPALPRTARRTVVELPVEPDAALAWALVKLGVPAEAVMQTLRTELQHLPGWVGHIKWRAEKIGDIDLLSYLGVRLTLQAILGLTGLPSPRGVVGADETPSALWHRAEHVARSIGGSRADRDDIAAVSRVLATHPVPDHALTWQKAYELHYLATLVDTLRDTDPFTLRPQLQLVMCIDPRSEGMRRHVEVLPGLETFGFAGFFGVPVRFSRYKARGAINSLPALLTARHHLTEHPTHPATAEDHIMRGRTRDALRRSTHRADSGTVTPFAFAEVSGWLYGAISVLRTLAPTMQARIHQFLTPATATLPSDVTVAEAFTLDERAAMAETAVRMMGITQFAPLVVLAGHASESMNNLYQSALDCGACGGNPGAANARASAAIFNDPAVRALLAARGIDIPPDSFFIAAEHNTVTDAVTLLDQHLIPQSHVDAADTFDRAQHTAAKMLLRERAQDLPGASPHSPARVQGRAHDWAEVYPELGLAGNAAMIIGPRQMTRGVNLDRRVFLHSYQTELDLDGAALETIMTAPLIVAQWINHQYYFSALNPATLGAGTKTIHNAVGTIGVLAGHAGDLRRGLPWQSVGLGDQLLHEPMRLTVIIQAPLGSIGRIVSGNQVLRNLLDNDWITLTARTDPAAPWHRYTPYGWTTTPTALKGTRP</sequence>
<evidence type="ECO:0000313" key="7">
    <source>
        <dbReference type="EMBL" id="TFD05834.1"/>
    </source>
</evidence>
<dbReference type="HAMAP" id="MF_01871">
    <property type="entry name" value="DabA"/>
    <property type="match status" value="1"/>
</dbReference>
<keyword evidence="8" id="KW-1185">Reference proteome</keyword>
<proteinExistence type="inferred from homology"/>
<accession>A0ABY2JLA8</accession>
<evidence type="ECO:0000256" key="3">
    <source>
        <dbReference type="ARBA" id="ARBA00022723"/>
    </source>
</evidence>
<dbReference type="Pfam" id="PF10070">
    <property type="entry name" value="DabA"/>
    <property type="match status" value="1"/>
</dbReference>
<keyword evidence="3 6" id="KW-0479">Metal-binding</keyword>
<protein>
    <recommendedName>
        <fullName evidence="6">Probable inorganic carbon transporter subunit DabA</fullName>
    </recommendedName>
</protein>
<evidence type="ECO:0000256" key="4">
    <source>
        <dbReference type="ARBA" id="ARBA00022833"/>
    </source>
</evidence>
<dbReference type="InterPro" id="IPR018752">
    <property type="entry name" value="DabA"/>
</dbReference>
<feature type="binding site" evidence="6">
    <location>
        <position position="334"/>
    </location>
    <ligand>
        <name>Zn(2+)</name>
        <dbReference type="ChEBI" id="CHEBI:29105"/>
    </ligand>
</feature>
<evidence type="ECO:0000256" key="2">
    <source>
        <dbReference type="ARBA" id="ARBA00022475"/>
    </source>
</evidence>
<gene>
    <name evidence="6" type="primary">dabA</name>
    <name evidence="7" type="ORF">E3T28_00350</name>
</gene>
<feature type="binding site" evidence="6">
    <location>
        <position position="503"/>
    </location>
    <ligand>
        <name>Zn(2+)</name>
        <dbReference type="ChEBI" id="CHEBI:29105"/>
    </ligand>
</feature>
<reference evidence="7 8" key="1">
    <citation type="submission" date="2019-03" db="EMBL/GenBank/DDBJ databases">
        <title>Genomics of glacier-inhabiting Cryobacterium strains.</title>
        <authorList>
            <person name="Liu Q."/>
            <person name="Xin Y.-H."/>
        </authorList>
    </citation>
    <scope>NUCLEOTIDE SEQUENCE [LARGE SCALE GENOMIC DNA]</scope>
    <source>
        <strain evidence="7 8">TMT1-23-1</strain>
    </source>
</reference>
<comment type="subunit">
    <text evidence="6">Forms a complex with DabB.</text>
</comment>
<keyword evidence="2 6" id="KW-1003">Cell membrane</keyword>
<keyword evidence="5 6" id="KW-0472">Membrane</keyword>
<comment type="subcellular location">
    <subcellularLocation>
        <location evidence="6">Cell membrane</location>
        <topology evidence="6">Peripheral membrane protein</topology>
    </subcellularLocation>
</comment>
<dbReference type="EMBL" id="SOGQ01000005">
    <property type="protein sequence ID" value="TFD05834.1"/>
    <property type="molecule type" value="Genomic_DNA"/>
</dbReference>
<evidence type="ECO:0000256" key="6">
    <source>
        <dbReference type="HAMAP-Rule" id="MF_01871"/>
    </source>
</evidence>
<evidence type="ECO:0000256" key="5">
    <source>
        <dbReference type="ARBA" id="ARBA00023136"/>
    </source>
</evidence>
<organism evidence="7 8">
    <name type="scientific">Cryobacterium sinapicolor</name>
    <dbReference type="NCBI Taxonomy" id="1259236"/>
    <lineage>
        <taxon>Bacteria</taxon>
        <taxon>Bacillati</taxon>
        <taxon>Actinomycetota</taxon>
        <taxon>Actinomycetes</taxon>
        <taxon>Micrococcales</taxon>
        <taxon>Microbacteriaceae</taxon>
        <taxon>Cryobacterium</taxon>
    </lineage>
</organism>
<keyword evidence="4 6" id="KW-0862">Zinc</keyword>
<feature type="binding site" evidence="6">
    <location>
        <position position="332"/>
    </location>
    <ligand>
        <name>Zn(2+)</name>
        <dbReference type="ChEBI" id="CHEBI:29105"/>
    </ligand>
</feature>
<comment type="cofactor">
    <cofactor evidence="6">
        <name>Zn(2+)</name>
        <dbReference type="ChEBI" id="CHEBI:29105"/>
    </cofactor>
</comment>
<dbReference type="PANTHER" id="PTHR38344">
    <property type="entry name" value="UPF0753 PROTEIN AQ_863"/>
    <property type="match status" value="1"/>
</dbReference>
<comment type="caution">
    <text evidence="7">The sequence shown here is derived from an EMBL/GenBank/DDBJ whole genome shotgun (WGS) entry which is preliminary data.</text>
</comment>
<dbReference type="PANTHER" id="PTHR38344:SF1">
    <property type="entry name" value="INORGANIC CARBON TRANSPORTER SUBUNIT DABA-RELATED"/>
    <property type="match status" value="1"/>
</dbReference>
<feature type="binding site" evidence="6">
    <location>
        <position position="518"/>
    </location>
    <ligand>
        <name>Zn(2+)</name>
        <dbReference type="ChEBI" id="CHEBI:29105"/>
    </ligand>
</feature>
<evidence type="ECO:0000313" key="8">
    <source>
        <dbReference type="Proteomes" id="UP000297853"/>
    </source>
</evidence>
<name>A0ABY2JLA8_9MICO</name>
<comment type="function">
    <text evidence="6">Part of an energy-coupled inorganic carbon pump.</text>
</comment>
<dbReference type="RefSeq" id="WP_134426801.1">
    <property type="nucleotide sequence ID" value="NZ_SOGQ01000005.1"/>
</dbReference>
<keyword evidence="1 6" id="KW-0813">Transport</keyword>